<dbReference type="FunFam" id="1.20.58.420:FF:000001">
    <property type="entry name" value="Atlastin-1 isoform 1"/>
    <property type="match status" value="1"/>
</dbReference>
<dbReference type="SUPFAM" id="SSF52540">
    <property type="entry name" value="P-loop containing nucleoside triphosphate hydrolases"/>
    <property type="match status" value="1"/>
</dbReference>
<evidence type="ECO:0000313" key="14">
    <source>
        <dbReference type="EMBL" id="KAF8785916.1"/>
    </source>
</evidence>
<dbReference type="InterPro" id="IPR015894">
    <property type="entry name" value="Guanylate-bd_N"/>
</dbReference>
<evidence type="ECO:0000256" key="11">
    <source>
        <dbReference type="PROSITE-ProRule" id="PRU01052"/>
    </source>
</evidence>
<dbReference type="GO" id="GO:0003924">
    <property type="term" value="F:GTPase activity"/>
    <property type="evidence" value="ECO:0007669"/>
    <property type="project" value="InterPro"/>
</dbReference>
<evidence type="ECO:0000256" key="12">
    <source>
        <dbReference type="SAM" id="Phobius"/>
    </source>
</evidence>
<evidence type="ECO:0000256" key="9">
    <source>
        <dbReference type="ARBA" id="ARBA00023136"/>
    </source>
</evidence>
<dbReference type="GO" id="GO:0005789">
    <property type="term" value="C:endoplasmic reticulum membrane"/>
    <property type="evidence" value="ECO:0007669"/>
    <property type="project" value="UniProtKB-SubCell"/>
</dbReference>
<evidence type="ECO:0000256" key="10">
    <source>
        <dbReference type="ARBA" id="ARBA00049117"/>
    </source>
</evidence>
<name>A0A8T0F409_ARGBR</name>
<reference evidence="14" key="1">
    <citation type="journal article" date="2020" name="bioRxiv">
        <title>Chromosome-level reference genome of the European wasp spider Argiope bruennichi: a resource for studies on range expansion and evolutionary adaptation.</title>
        <authorList>
            <person name="Sheffer M.M."/>
            <person name="Hoppe A."/>
            <person name="Krehenwinkel H."/>
            <person name="Uhl G."/>
            <person name="Kuss A.W."/>
            <person name="Jensen L."/>
            <person name="Jensen C."/>
            <person name="Gillespie R.G."/>
            <person name="Hoff K.J."/>
            <person name="Prost S."/>
        </authorList>
    </citation>
    <scope>NUCLEOTIDE SEQUENCE</scope>
</reference>
<keyword evidence="8" id="KW-0342">GTP-binding</keyword>
<dbReference type="Gene3D" id="1.20.58.420">
    <property type="entry name" value="AHSP"/>
    <property type="match status" value="1"/>
</dbReference>
<accession>A0A8T0F409</accession>
<proteinExistence type="inferred from homology"/>
<evidence type="ECO:0000256" key="1">
    <source>
        <dbReference type="ARBA" id="ARBA00004477"/>
    </source>
</evidence>
<organism evidence="14 15">
    <name type="scientific">Argiope bruennichi</name>
    <name type="common">Wasp spider</name>
    <name type="synonym">Aranea bruennichi</name>
    <dbReference type="NCBI Taxonomy" id="94029"/>
    <lineage>
        <taxon>Eukaryota</taxon>
        <taxon>Metazoa</taxon>
        <taxon>Ecdysozoa</taxon>
        <taxon>Arthropoda</taxon>
        <taxon>Chelicerata</taxon>
        <taxon>Arachnida</taxon>
        <taxon>Araneae</taxon>
        <taxon>Araneomorphae</taxon>
        <taxon>Entelegynae</taxon>
        <taxon>Araneoidea</taxon>
        <taxon>Araneidae</taxon>
        <taxon>Argiope</taxon>
    </lineage>
</organism>
<dbReference type="FunFam" id="3.40.50.300:FF:004169">
    <property type="entry name" value="Atlastin 3"/>
    <property type="match status" value="1"/>
</dbReference>
<comment type="similarity">
    <text evidence="11">Belongs to the TRAFAC class dynamin-like GTPase superfamily. GB1/RHD3 GTPase family.</text>
</comment>
<dbReference type="CDD" id="cd01851">
    <property type="entry name" value="GBP"/>
    <property type="match status" value="1"/>
</dbReference>
<evidence type="ECO:0000256" key="7">
    <source>
        <dbReference type="ARBA" id="ARBA00022989"/>
    </source>
</evidence>
<dbReference type="Pfam" id="PF02263">
    <property type="entry name" value="GBP"/>
    <property type="match status" value="1"/>
</dbReference>
<comment type="caution">
    <text evidence="14">The sequence shown here is derived from an EMBL/GenBank/DDBJ whole genome shotgun (WGS) entry which is preliminary data.</text>
</comment>
<keyword evidence="5" id="KW-0256">Endoplasmic reticulum</keyword>
<dbReference type="InterPro" id="IPR036543">
    <property type="entry name" value="Guanylate-bd_C_sf"/>
</dbReference>
<gene>
    <name evidence="14" type="ORF">HNY73_011404</name>
</gene>
<evidence type="ECO:0000256" key="6">
    <source>
        <dbReference type="ARBA" id="ARBA00022842"/>
    </source>
</evidence>
<evidence type="ECO:0000256" key="5">
    <source>
        <dbReference type="ARBA" id="ARBA00022824"/>
    </source>
</evidence>
<protein>
    <submittedName>
        <fullName evidence="14">Atlastin-2 like protein</fullName>
    </submittedName>
</protein>
<keyword evidence="3" id="KW-0547">Nucleotide-binding</keyword>
<dbReference type="AlphaFoldDB" id="A0A8T0F409"/>
<sequence length="942" mass="109849">MDVTFFPFPAHTPIMNYALSIISKRDIKNLIGEFKVFDKNNFGWTEVIDQEQWKYLGGLARKELSKINHSMHKAWQDRVVGLVRPLCVEIQKWMDDHRYIEMIGIEDSFYWSYVGLINREKTAEELVRNESLSIQSRYELACNYCFMYHIENLWNLMTESEKRRYSGMYKQNNRIIEFWTKWVITGARKDLLLSPDNDFDQLCFSAYYSNSATLSYFLQLLTTEDKEQYLTKIAREKYLIPNVMHFCLLEMDCNQKAEMFKKTPFKTLKCFLDYPWQNTFLIMSRYMWPYLQETEFVNLIYFIIYERIIPEWDDCNYVELLTEFWFQSPDHFKAYAHNQDIFKLLNFLVDEMIVQGFVNTIDLNNFLNFLCSVTKKDIRVFWIEVFSLLYVRPLRVPNMYLEEYANHIDYSYKMKGHAVQIITPSDDHLFELEEDALESILLDERIRDKKVVVVSVSGAFRKGKSFLLDFCLRYLNAKGNPDWMGPEDEPLTGFSWRGGCERDTTGILLWSNVFLSKLPNGEEVAILLLDTQGAFDSASTVKDCATIFALSTMTSSVQVYNLSQNIQENDLQHLQLFTEYGRLALEDTKERPFQKLMFLVRDWSYPYEASYGLQGGRKILEKRLTISEKQHPELQQLRKHIRACFAETSCFLMPHPGLKVATNPHFDGRLSDIADNFRENLKILIPYLLSSDNLILKEVNGKKITCKELLEYFKAYVKIFQCGELPEPKTMLVATAEANNLAAVTNAKDHYCMAMEKICGGDQPYIRPNQLELHHQHLKNECEILFNYTRKMGGEEFSRQYCERLLKELDIIYLNYKKHNEGKNIFAAAKTPATLFTLVLITYFASGVFGLIGMIALANLCNLIMGVVLLTLCLWTYIRYSGDMRDVGSQIDVLSATIFKEILKPAYKIISQQSLSQLINLADEPSVNNLASLAIQVKQKVS</sequence>
<keyword evidence="7 12" id="KW-1133">Transmembrane helix</keyword>
<keyword evidence="15" id="KW-1185">Reference proteome</keyword>
<dbReference type="PANTHER" id="PTHR10751">
    <property type="entry name" value="GUANYLATE BINDING PROTEIN"/>
    <property type="match status" value="1"/>
</dbReference>
<keyword evidence="9 12" id="KW-0472">Membrane</keyword>
<keyword evidence="2 12" id="KW-0812">Transmembrane</keyword>
<keyword evidence="4" id="KW-0378">Hydrolase</keyword>
<dbReference type="EMBL" id="JABXBU010000030">
    <property type="protein sequence ID" value="KAF8785916.1"/>
    <property type="molecule type" value="Genomic_DNA"/>
</dbReference>
<dbReference type="InterPro" id="IPR030386">
    <property type="entry name" value="G_GB1_RHD3_dom"/>
</dbReference>
<dbReference type="Proteomes" id="UP000807504">
    <property type="component" value="Unassembled WGS sequence"/>
</dbReference>
<feature type="transmembrane region" description="Helical" evidence="12">
    <location>
        <begin position="825"/>
        <end position="845"/>
    </location>
</feature>
<dbReference type="GO" id="GO:0005525">
    <property type="term" value="F:GTP binding"/>
    <property type="evidence" value="ECO:0007669"/>
    <property type="project" value="UniProtKB-KW"/>
</dbReference>
<evidence type="ECO:0000259" key="13">
    <source>
        <dbReference type="PROSITE" id="PS51715"/>
    </source>
</evidence>
<reference evidence="14" key="2">
    <citation type="submission" date="2020-06" db="EMBL/GenBank/DDBJ databases">
        <authorList>
            <person name="Sheffer M."/>
        </authorList>
    </citation>
    <scope>NUCLEOTIDE SEQUENCE</scope>
</reference>
<evidence type="ECO:0000313" key="15">
    <source>
        <dbReference type="Proteomes" id="UP000807504"/>
    </source>
</evidence>
<dbReference type="FunFam" id="3.40.50.300:FF:003207">
    <property type="entry name" value="ATLastiN (Endoplasmic reticulum GTPase) related"/>
    <property type="match status" value="1"/>
</dbReference>
<evidence type="ECO:0000256" key="3">
    <source>
        <dbReference type="ARBA" id="ARBA00022741"/>
    </source>
</evidence>
<comment type="catalytic activity">
    <reaction evidence="10">
        <text>GTP + H2O = GDP + phosphate + H(+)</text>
        <dbReference type="Rhea" id="RHEA:19669"/>
        <dbReference type="ChEBI" id="CHEBI:15377"/>
        <dbReference type="ChEBI" id="CHEBI:15378"/>
        <dbReference type="ChEBI" id="CHEBI:37565"/>
        <dbReference type="ChEBI" id="CHEBI:43474"/>
        <dbReference type="ChEBI" id="CHEBI:58189"/>
    </reaction>
    <physiologicalReaction direction="left-to-right" evidence="10">
        <dbReference type="Rhea" id="RHEA:19670"/>
    </physiologicalReaction>
</comment>
<comment type="subcellular location">
    <subcellularLocation>
        <location evidence="1">Endoplasmic reticulum membrane</location>
        <topology evidence="1">Multi-pass membrane protein</topology>
    </subcellularLocation>
</comment>
<dbReference type="InterPro" id="IPR027417">
    <property type="entry name" value="P-loop_NTPase"/>
</dbReference>
<keyword evidence="6" id="KW-0460">Magnesium</keyword>
<feature type="transmembrane region" description="Helical" evidence="12">
    <location>
        <begin position="851"/>
        <end position="875"/>
    </location>
</feature>
<feature type="domain" description="GB1/RHD3-type G" evidence="13">
    <location>
        <begin position="448"/>
        <end position="693"/>
    </location>
</feature>
<dbReference type="Gene3D" id="3.40.50.300">
    <property type="entry name" value="P-loop containing nucleotide triphosphate hydrolases"/>
    <property type="match status" value="1"/>
</dbReference>
<evidence type="ECO:0000256" key="8">
    <source>
        <dbReference type="ARBA" id="ARBA00023134"/>
    </source>
</evidence>
<dbReference type="PROSITE" id="PS51715">
    <property type="entry name" value="G_GB1_RHD3"/>
    <property type="match status" value="1"/>
</dbReference>
<evidence type="ECO:0000256" key="2">
    <source>
        <dbReference type="ARBA" id="ARBA00022692"/>
    </source>
</evidence>
<dbReference type="SUPFAM" id="SSF48340">
    <property type="entry name" value="Interferon-induced guanylate-binding protein 1 (GBP1), C-terminal domain"/>
    <property type="match status" value="1"/>
</dbReference>
<evidence type="ECO:0000256" key="4">
    <source>
        <dbReference type="ARBA" id="ARBA00022801"/>
    </source>
</evidence>